<comment type="caution">
    <text evidence="2">The sequence shown here is derived from an EMBL/GenBank/DDBJ whole genome shotgun (WGS) entry which is preliminary data.</text>
</comment>
<protein>
    <submittedName>
        <fullName evidence="2">Uncharacterized protein</fullName>
    </submittedName>
</protein>
<proteinExistence type="predicted"/>
<dbReference type="EMBL" id="SKBN01000176">
    <property type="protein sequence ID" value="TGJ81275.1"/>
    <property type="molecule type" value="Genomic_DNA"/>
</dbReference>
<reference evidence="2 3" key="1">
    <citation type="submission" date="2019-03" db="EMBL/GenBank/DDBJ databases">
        <title>Draft genome sequence of Xylaria hypoxylon DSM 108379, a ubiquitous saprotrophic-parasitic fungi on hardwood.</title>
        <authorList>
            <person name="Buettner E."/>
            <person name="Leonhardt S."/>
            <person name="Gebauer A.M."/>
            <person name="Liers C."/>
            <person name="Hofrichter M."/>
            <person name="Kellner H."/>
        </authorList>
    </citation>
    <scope>NUCLEOTIDE SEQUENCE [LARGE SCALE GENOMIC DNA]</scope>
    <source>
        <strain evidence="2 3">DSM 108379</strain>
    </source>
</reference>
<keyword evidence="3" id="KW-1185">Reference proteome</keyword>
<gene>
    <name evidence="2" type="ORF">E0Z10_g7489</name>
</gene>
<feature type="region of interest" description="Disordered" evidence="1">
    <location>
        <begin position="105"/>
        <end position="125"/>
    </location>
</feature>
<sequence length="323" mass="35912">MDPSYWEATTRHQAPKSKKSKATNSVERQFRKNPFAKALATPIRQCTASKTRLPAFFLQDFNLIAHPETGHPWWVPRSLAWDEPVESQQANVASDEPANIEIGRGESDVPEETPGIEPPAAIQSKNAKPYGPSAYVLARKDLISAFGIEGSGYAQQPKRLFGGSSSHYTRFAGKAVWRADMTSVILDRMRQEIAKDLIYLSRLCAEDSRHYIVKCHGWDDVQYKHQGAVLWFGGTSKLDEATKPEVKPGPFATYDISNDSTTTSVAVHNIPMLLGNKNTAEVREKSVALADGSLFMLAGRRTSNLQLKLWRLQGYLADHRGSP</sequence>
<evidence type="ECO:0000313" key="3">
    <source>
        <dbReference type="Proteomes" id="UP000297716"/>
    </source>
</evidence>
<dbReference type="STRING" id="37992.A0A4Z0YQ13"/>
<dbReference type="OrthoDB" id="3363286at2759"/>
<feature type="region of interest" description="Disordered" evidence="1">
    <location>
        <begin position="1"/>
        <end position="27"/>
    </location>
</feature>
<evidence type="ECO:0000256" key="1">
    <source>
        <dbReference type="SAM" id="MobiDB-lite"/>
    </source>
</evidence>
<evidence type="ECO:0000313" key="2">
    <source>
        <dbReference type="EMBL" id="TGJ81275.1"/>
    </source>
</evidence>
<organism evidence="2 3">
    <name type="scientific">Xylaria hypoxylon</name>
    <dbReference type="NCBI Taxonomy" id="37992"/>
    <lineage>
        <taxon>Eukaryota</taxon>
        <taxon>Fungi</taxon>
        <taxon>Dikarya</taxon>
        <taxon>Ascomycota</taxon>
        <taxon>Pezizomycotina</taxon>
        <taxon>Sordariomycetes</taxon>
        <taxon>Xylariomycetidae</taxon>
        <taxon>Xylariales</taxon>
        <taxon>Xylariaceae</taxon>
        <taxon>Xylaria</taxon>
    </lineage>
</organism>
<dbReference type="Proteomes" id="UP000297716">
    <property type="component" value="Unassembled WGS sequence"/>
</dbReference>
<dbReference type="AlphaFoldDB" id="A0A4Z0YQ13"/>
<accession>A0A4Z0YQ13</accession>
<name>A0A4Z0YQ13_9PEZI</name>